<evidence type="ECO:0000313" key="2">
    <source>
        <dbReference type="Proteomes" id="UP001225498"/>
    </source>
</evidence>
<evidence type="ECO:0000313" key="1">
    <source>
        <dbReference type="EMBL" id="EKZ1925780.1"/>
    </source>
</evidence>
<dbReference type="AlphaFoldDB" id="A0AAI9FZQ7"/>
<dbReference type="Proteomes" id="UP001225498">
    <property type="component" value="Unassembled WGS sequence"/>
</dbReference>
<sequence>MSTDDKTTAGVQPAERVRLGYQAERARFDEFLSRNPLMALCAGTAWQVWQAALSAQPSLGGQDARRCADHCQNGRADFCLASQRDGVICPEDSCDIDDGIRHNRLAARQRLNGLSWADYWMGRGQPAVAHDFDAFSRAEAWALQRFHDARRPVDLTAAQAVAVYDAVTRRNFTRDVKSPEDKARTVTAALIDSLAVDI</sequence>
<dbReference type="RefSeq" id="WP_099491392.1">
    <property type="nucleotide sequence ID" value="NZ_JAOCKA010000029.1"/>
</dbReference>
<comment type="caution">
    <text evidence="1">The sequence shown here is derived from an EMBL/GenBank/DDBJ whole genome shotgun (WGS) entry which is preliminary data.</text>
</comment>
<proteinExistence type="predicted"/>
<organism evidence="1 2">
    <name type="scientific">Stenotrophomonas maltophilia</name>
    <name type="common">Pseudomonas maltophilia</name>
    <name type="synonym">Xanthomonas maltophilia</name>
    <dbReference type="NCBI Taxonomy" id="40324"/>
    <lineage>
        <taxon>Bacteria</taxon>
        <taxon>Pseudomonadati</taxon>
        <taxon>Pseudomonadota</taxon>
        <taxon>Gammaproteobacteria</taxon>
        <taxon>Lysobacterales</taxon>
        <taxon>Lysobacteraceae</taxon>
        <taxon>Stenotrophomonas</taxon>
        <taxon>Stenotrophomonas maltophilia group</taxon>
    </lineage>
</organism>
<protein>
    <submittedName>
        <fullName evidence="1">Uncharacterized protein</fullName>
    </submittedName>
</protein>
<gene>
    <name evidence="1" type="ORF">REH87_000756</name>
</gene>
<name>A0AAI9FZQ7_STEMA</name>
<dbReference type="EMBL" id="ABLTIR010000010">
    <property type="protein sequence ID" value="EKZ1925780.1"/>
    <property type="molecule type" value="Genomic_DNA"/>
</dbReference>
<accession>A0AAI9FZQ7</accession>
<reference evidence="1" key="1">
    <citation type="submission" date="2023-08" db="EMBL/GenBank/DDBJ databases">
        <authorList>
            <consortium name="Clinical and Environmental Microbiology Branch: Whole genome sequencing antimicrobial resistance pathogens in the healthcare setting"/>
        </authorList>
    </citation>
    <scope>NUCLEOTIDE SEQUENCE</scope>
    <source>
        <strain evidence="1">2023CJ-00293</strain>
    </source>
</reference>